<dbReference type="Proteomes" id="UP000315995">
    <property type="component" value="Chromosome"/>
</dbReference>
<dbReference type="GO" id="GO:0016887">
    <property type="term" value="F:ATP hydrolysis activity"/>
    <property type="evidence" value="ECO:0007669"/>
    <property type="project" value="InterPro"/>
</dbReference>
<feature type="domain" description="ABC transporter" evidence="6">
    <location>
        <begin position="512"/>
        <end position="710"/>
    </location>
</feature>
<dbReference type="GO" id="GO:0034040">
    <property type="term" value="F:ATPase-coupled lipid transmembrane transporter activity"/>
    <property type="evidence" value="ECO:0007669"/>
    <property type="project" value="TreeGrafter"/>
</dbReference>
<evidence type="ECO:0000313" key="8">
    <source>
        <dbReference type="EMBL" id="QDG49408.1"/>
    </source>
</evidence>
<dbReference type="InterPro" id="IPR036640">
    <property type="entry name" value="ABC1_TM_sf"/>
</dbReference>
<dbReference type="PROSITE" id="PS00211">
    <property type="entry name" value="ABC_TRANSPORTER_1"/>
    <property type="match status" value="1"/>
</dbReference>
<dbReference type="OrthoDB" id="5510295at2"/>
<dbReference type="Gene3D" id="3.40.50.300">
    <property type="entry name" value="P-loop containing nucleotide triphosphate hydrolases"/>
    <property type="match status" value="1"/>
</dbReference>
<keyword evidence="4 5" id="KW-0472">Membrane</keyword>
<dbReference type="PROSITE" id="PS50893">
    <property type="entry name" value="ABC_TRANSPORTER_2"/>
    <property type="match status" value="1"/>
</dbReference>
<dbReference type="InterPro" id="IPR039421">
    <property type="entry name" value="Type_1_exporter"/>
</dbReference>
<evidence type="ECO:0000256" key="3">
    <source>
        <dbReference type="ARBA" id="ARBA00022989"/>
    </source>
</evidence>
<evidence type="ECO:0000256" key="2">
    <source>
        <dbReference type="ARBA" id="ARBA00022692"/>
    </source>
</evidence>
<dbReference type="InterPro" id="IPR027417">
    <property type="entry name" value="P-loop_NTPase"/>
</dbReference>
<accession>A0A5B8Y4F5</accession>
<dbReference type="GO" id="GO:0005886">
    <property type="term" value="C:plasma membrane"/>
    <property type="evidence" value="ECO:0007669"/>
    <property type="project" value="UniProtKB-SubCell"/>
</dbReference>
<dbReference type="InterPro" id="IPR017871">
    <property type="entry name" value="ABC_transporter-like_CS"/>
</dbReference>
<keyword evidence="3 5" id="KW-1133">Transmembrane helix</keyword>
<dbReference type="PANTHER" id="PTHR24221:SF654">
    <property type="entry name" value="ATP-BINDING CASSETTE SUB-FAMILY B MEMBER 6"/>
    <property type="match status" value="1"/>
</dbReference>
<evidence type="ECO:0000259" key="6">
    <source>
        <dbReference type="PROSITE" id="PS50893"/>
    </source>
</evidence>
<dbReference type="PANTHER" id="PTHR24221">
    <property type="entry name" value="ATP-BINDING CASSETTE SUB-FAMILY B"/>
    <property type="match status" value="1"/>
</dbReference>
<organism evidence="8 9">
    <name type="scientific">Persicimonas caeni</name>
    <dbReference type="NCBI Taxonomy" id="2292766"/>
    <lineage>
        <taxon>Bacteria</taxon>
        <taxon>Deltaproteobacteria</taxon>
        <taxon>Bradymonadales</taxon>
        <taxon>Bradymonadaceae</taxon>
        <taxon>Persicimonas</taxon>
    </lineage>
</organism>
<keyword evidence="8" id="KW-0547">Nucleotide-binding</keyword>
<gene>
    <name evidence="8" type="ORF">FIV42_01240</name>
</gene>
<dbReference type="RefSeq" id="WP_141195906.1">
    <property type="nucleotide sequence ID" value="NZ_CP041186.1"/>
</dbReference>
<dbReference type="AlphaFoldDB" id="A0A4Y6PM80"/>
<keyword evidence="9" id="KW-1185">Reference proteome</keyword>
<comment type="subcellular location">
    <subcellularLocation>
        <location evidence="1">Cell membrane</location>
        <topology evidence="1">Multi-pass membrane protein</topology>
    </subcellularLocation>
</comment>
<feature type="transmembrane region" description="Helical" evidence="5">
    <location>
        <begin position="332"/>
        <end position="353"/>
    </location>
</feature>
<feature type="transmembrane region" description="Helical" evidence="5">
    <location>
        <begin position="303"/>
        <end position="326"/>
    </location>
</feature>
<dbReference type="Pfam" id="PF00005">
    <property type="entry name" value="ABC_tran"/>
    <property type="match status" value="1"/>
</dbReference>
<evidence type="ECO:0000259" key="7">
    <source>
        <dbReference type="PROSITE" id="PS50929"/>
    </source>
</evidence>
<evidence type="ECO:0000313" key="9">
    <source>
        <dbReference type="Proteomes" id="UP000315995"/>
    </source>
</evidence>
<feature type="transmembrane region" description="Helical" evidence="5">
    <location>
        <begin position="437"/>
        <end position="456"/>
    </location>
</feature>
<protein>
    <submittedName>
        <fullName evidence="8">ATP-binding cassette domain-containing protein</fullName>
    </submittedName>
</protein>
<keyword evidence="2 5" id="KW-0812">Transmembrane</keyword>
<feature type="domain" description="ABC transmembrane type-1" evidence="7">
    <location>
        <begin position="233"/>
        <end position="379"/>
    </location>
</feature>
<name>A0A4Y6PM80_PERCE</name>
<dbReference type="PROSITE" id="PS50929">
    <property type="entry name" value="ABC_TM1F"/>
    <property type="match status" value="1"/>
</dbReference>
<dbReference type="GO" id="GO:0005524">
    <property type="term" value="F:ATP binding"/>
    <property type="evidence" value="ECO:0007669"/>
    <property type="project" value="UniProtKB-KW"/>
</dbReference>
<reference evidence="8 9" key="1">
    <citation type="submission" date="2019-06" db="EMBL/GenBank/DDBJ databases">
        <title>Persicimonas caeni gen. nov., sp. nov., a predatory bacterium isolated from solar saltern.</title>
        <authorList>
            <person name="Wang S."/>
        </authorList>
    </citation>
    <scope>NUCLEOTIDE SEQUENCE [LARGE SCALE GENOMIC DNA]</scope>
    <source>
        <strain evidence="8 9">YN101</strain>
    </source>
</reference>
<evidence type="ECO:0000256" key="1">
    <source>
        <dbReference type="ARBA" id="ARBA00004651"/>
    </source>
</evidence>
<dbReference type="SUPFAM" id="SSF52540">
    <property type="entry name" value="P-loop containing nucleoside triphosphate hydrolases"/>
    <property type="match status" value="1"/>
</dbReference>
<keyword evidence="8" id="KW-0067">ATP-binding</keyword>
<accession>A0A4Y6PM80</accession>
<dbReference type="InterPro" id="IPR011527">
    <property type="entry name" value="ABC1_TM_dom"/>
</dbReference>
<feature type="transmembrane region" description="Helical" evidence="5">
    <location>
        <begin position="232"/>
        <end position="249"/>
    </location>
</feature>
<dbReference type="InterPro" id="IPR003439">
    <property type="entry name" value="ABC_transporter-like_ATP-bd"/>
</dbReference>
<dbReference type="SUPFAM" id="SSF90123">
    <property type="entry name" value="ABC transporter transmembrane region"/>
    <property type="match status" value="1"/>
</dbReference>
<dbReference type="GO" id="GO:0140359">
    <property type="term" value="F:ABC-type transporter activity"/>
    <property type="evidence" value="ECO:0007669"/>
    <property type="project" value="InterPro"/>
</dbReference>
<dbReference type="Gene3D" id="1.20.1560.10">
    <property type="entry name" value="ABC transporter type 1, transmembrane domain"/>
    <property type="match status" value="1"/>
</dbReference>
<evidence type="ECO:0000256" key="5">
    <source>
        <dbReference type="SAM" id="Phobius"/>
    </source>
</evidence>
<sequence>MNARLREAIWPTHRVDEALDSLGRHLGWVPDHAPRTQTFAAAEETDRNAWIGSIGERLGLDVEPCQTSVSEVGEALRRCVPALVRVPHVDGYSAGGYLAVVGTSVRGLRALTMRGSVVSVPVDAIADALVRPQVRDDIPVLQRALELTELSGAKVERLARVMAEEQHASDLLELGWLVRPALGQAPARHLRRHGVWGHLAQLLVAHGLGYAGVIGAWWILGQQALGGSIDAGWMWLWGLIVLALVPLRVMQIWAQGQLGVGVGLYLKRRLLLGLLRLDPDEVRERGSGSWLSRVIESESVEQSILGGAITAVTAVIELSMACFVLGAGAGGWPHASITIVWGLLLAAIGYAYAGRLKSWTRERLDLTRELVESLAGQRTRLVQEHPKRWHMREDNLLHAYLGASQSVDDGDLSLVAAGGRAWYAVALLALMPWLADAGIGALAVSVGGILLAGAAFRKLVSAGVSLIGFWVAWGEVRELFGAAARPQTQGLLEARVAAGSQARRADTPPTSLVARNLSFSYPGSRRPVLTGCSLELAEGNRWVMTGASGGGKSTLAKILAGLRRPDAGLLLWRGFDPSAVGEELWRRYVTLVPQFHDNHVMSAPLGFNLFMGGNWPPTHKEWARAQQICADLGLDAVIAKMPGGFQQMLGERGWQLSHGERSRLFVARALIQAPDILILDESFGTLDPATMRRALDALDRHARAVILIAHP</sequence>
<evidence type="ECO:0000256" key="4">
    <source>
        <dbReference type="ARBA" id="ARBA00023136"/>
    </source>
</evidence>
<proteinExistence type="predicted"/>
<dbReference type="EMBL" id="CP041186">
    <property type="protein sequence ID" value="QDG49408.1"/>
    <property type="molecule type" value="Genomic_DNA"/>
</dbReference>
<feature type="transmembrane region" description="Helical" evidence="5">
    <location>
        <begin position="199"/>
        <end position="220"/>
    </location>
</feature>